<evidence type="ECO:0000256" key="10">
    <source>
        <dbReference type="ARBA" id="ARBA00023235"/>
    </source>
</evidence>
<evidence type="ECO:0000259" key="17">
    <source>
        <dbReference type="PROSITE" id="PS51217"/>
    </source>
</evidence>
<dbReference type="GO" id="GO:0000724">
    <property type="term" value="P:double-strand break repair via homologous recombination"/>
    <property type="evidence" value="ECO:0007669"/>
    <property type="project" value="UniProtKB-UniRule"/>
</dbReference>
<dbReference type="InterPro" id="IPR011335">
    <property type="entry name" value="Restrct_endonuc-II-like"/>
</dbReference>
<dbReference type="InterPro" id="IPR038726">
    <property type="entry name" value="PDDEXK_AddAB-type"/>
</dbReference>
<dbReference type="Gene3D" id="3.40.50.300">
    <property type="entry name" value="P-loop containing nucleotide triphosphate hydrolases"/>
    <property type="match status" value="4"/>
</dbReference>
<reference evidence="18" key="1">
    <citation type="journal article" date="2014" name="Gene">
        <title>Genome-guided analysis of transformation efficiency and carbon dioxide assimilation by Moorella thermoacetica Y72.</title>
        <authorList>
            <person name="Tsukahara K."/>
            <person name="Kita A."/>
            <person name="Nakashimada Y."/>
            <person name="Hoshino T."/>
            <person name="Murakami K."/>
        </authorList>
    </citation>
    <scope>NUCLEOTIDE SEQUENCE [LARGE SCALE GENOMIC DNA]</scope>
    <source>
        <strain evidence="18">Y72</strain>
    </source>
</reference>
<dbReference type="RefSeq" id="WP_025773886.1">
    <property type="nucleotide sequence ID" value="NZ_DF238840.1"/>
</dbReference>
<evidence type="ECO:0000256" key="15">
    <source>
        <dbReference type="SAM" id="MobiDB-lite"/>
    </source>
</evidence>
<evidence type="ECO:0000256" key="4">
    <source>
        <dbReference type="ARBA" id="ARBA00022801"/>
    </source>
</evidence>
<feature type="domain" description="UvrD-like helicase C-terminal" evidence="17">
    <location>
        <begin position="556"/>
        <end position="919"/>
    </location>
</feature>
<gene>
    <name evidence="13" type="primary">addA</name>
    <name evidence="18" type="ORF">MTY_1512</name>
</gene>
<feature type="domain" description="UvrD-like helicase ATP-binding" evidence="16">
    <location>
        <begin position="7"/>
        <end position="482"/>
    </location>
</feature>
<dbReference type="GO" id="GO:0008408">
    <property type="term" value="F:3'-5' exonuclease activity"/>
    <property type="evidence" value="ECO:0007669"/>
    <property type="project" value="UniProtKB-UniRule"/>
</dbReference>
<evidence type="ECO:0000256" key="9">
    <source>
        <dbReference type="ARBA" id="ARBA00023204"/>
    </source>
</evidence>
<dbReference type="Gene3D" id="3.90.320.10">
    <property type="match status" value="1"/>
</dbReference>
<keyword evidence="5 13" id="KW-0347">Helicase</keyword>
<proteinExistence type="inferred from homology"/>
<dbReference type="FunFam" id="3.40.50.300:FF:001236">
    <property type="entry name" value="ATP-dependent helicase/nuclease subunit A"/>
    <property type="match status" value="1"/>
</dbReference>
<keyword evidence="2 13" id="KW-0547">Nucleotide-binding</keyword>
<dbReference type="HAMAP" id="MF_01451">
    <property type="entry name" value="AddA"/>
    <property type="match status" value="1"/>
</dbReference>
<dbReference type="InterPro" id="IPR014152">
    <property type="entry name" value="AddA"/>
</dbReference>
<keyword evidence="4 13" id="KW-0378">Hydrolase</keyword>
<dbReference type="PANTHER" id="PTHR11070">
    <property type="entry name" value="UVRD / RECB / PCRA DNA HELICASE FAMILY MEMBER"/>
    <property type="match status" value="1"/>
</dbReference>
<comment type="cofactor">
    <cofactor evidence="13">
        <name>Mg(2+)</name>
        <dbReference type="ChEBI" id="CHEBI:18420"/>
    </cofactor>
</comment>
<evidence type="ECO:0000256" key="3">
    <source>
        <dbReference type="ARBA" id="ARBA00022763"/>
    </source>
</evidence>
<evidence type="ECO:0000256" key="2">
    <source>
        <dbReference type="ARBA" id="ARBA00022741"/>
    </source>
</evidence>
<keyword evidence="1 13" id="KW-0540">Nuclease</keyword>
<dbReference type="InterPro" id="IPR027417">
    <property type="entry name" value="P-loop_NTPase"/>
</dbReference>
<evidence type="ECO:0000256" key="6">
    <source>
        <dbReference type="ARBA" id="ARBA00022839"/>
    </source>
</evidence>
<dbReference type="InterPro" id="IPR000212">
    <property type="entry name" value="DNA_helicase_UvrD/REP"/>
</dbReference>
<keyword evidence="3 13" id="KW-0227">DNA damage</keyword>
<dbReference type="InterPro" id="IPR011604">
    <property type="entry name" value="PDDEXK-like_dom_sf"/>
</dbReference>
<evidence type="ECO:0000259" key="16">
    <source>
        <dbReference type="PROSITE" id="PS51198"/>
    </source>
</evidence>
<dbReference type="SUPFAM" id="SSF52980">
    <property type="entry name" value="Restriction endonuclease-like"/>
    <property type="match status" value="1"/>
</dbReference>
<evidence type="ECO:0000256" key="13">
    <source>
        <dbReference type="HAMAP-Rule" id="MF_01451"/>
    </source>
</evidence>
<dbReference type="InterPro" id="IPR014016">
    <property type="entry name" value="UvrD-like_ATP-bd"/>
</dbReference>
<evidence type="ECO:0000256" key="1">
    <source>
        <dbReference type="ARBA" id="ARBA00022722"/>
    </source>
</evidence>
<feature type="region of interest" description="Disordered" evidence="15">
    <location>
        <begin position="746"/>
        <end position="774"/>
    </location>
</feature>
<comment type="similarity">
    <text evidence="13">Belongs to the helicase family. AddA subfamily.</text>
</comment>
<comment type="catalytic activity">
    <reaction evidence="12 13">
        <text>ATP + H2O = ADP + phosphate + H(+)</text>
        <dbReference type="Rhea" id="RHEA:13065"/>
        <dbReference type="ChEBI" id="CHEBI:15377"/>
        <dbReference type="ChEBI" id="CHEBI:15378"/>
        <dbReference type="ChEBI" id="CHEBI:30616"/>
        <dbReference type="ChEBI" id="CHEBI:43474"/>
        <dbReference type="ChEBI" id="CHEBI:456216"/>
        <dbReference type="EC" id="5.6.2.4"/>
    </reaction>
</comment>
<evidence type="ECO:0000256" key="14">
    <source>
        <dbReference type="PROSITE-ProRule" id="PRU00560"/>
    </source>
</evidence>
<feature type="compositionally biased region" description="Low complexity" evidence="15">
    <location>
        <begin position="746"/>
        <end position="758"/>
    </location>
</feature>
<dbReference type="Pfam" id="PF13361">
    <property type="entry name" value="UvrD_C"/>
    <property type="match status" value="1"/>
</dbReference>
<keyword evidence="10 13" id="KW-0413">Isomerase</keyword>
<evidence type="ECO:0000256" key="7">
    <source>
        <dbReference type="ARBA" id="ARBA00022840"/>
    </source>
</evidence>
<dbReference type="EC" id="5.6.2.4" evidence="13"/>
<dbReference type="CDD" id="cd17932">
    <property type="entry name" value="DEXQc_UvrD"/>
    <property type="match status" value="1"/>
</dbReference>
<dbReference type="PROSITE" id="PS51217">
    <property type="entry name" value="UVRD_HELICASE_CTER"/>
    <property type="match status" value="1"/>
</dbReference>
<accession>A0A0S6UDB9</accession>
<protein>
    <recommendedName>
        <fullName evidence="13">ATP-dependent helicase/nuclease subunit A</fullName>
        <ecNumber evidence="13">3.1.-.-</ecNumber>
        <ecNumber evidence="13">5.6.2.4</ecNumber>
    </recommendedName>
    <alternativeName>
        <fullName evidence="13">ATP-dependent helicase/nuclease AddA</fullName>
    </alternativeName>
    <alternativeName>
        <fullName evidence="13">DNA 3'-5' helicase AddA</fullName>
    </alternativeName>
</protein>
<evidence type="ECO:0000313" key="18">
    <source>
        <dbReference type="EMBL" id="GAF26173.1"/>
    </source>
</evidence>
<evidence type="ECO:0000256" key="5">
    <source>
        <dbReference type="ARBA" id="ARBA00022806"/>
    </source>
</evidence>
<keyword evidence="7 13" id="KW-0067">ATP-binding</keyword>
<keyword evidence="9 13" id="KW-0234">DNA repair</keyword>
<dbReference type="EC" id="3.1.-.-" evidence="13"/>
<dbReference type="SUPFAM" id="SSF52540">
    <property type="entry name" value="P-loop containing nucleoside triphosphate hydrolases"/>
    <property type="match status" value="1"/>
</dbReference>
<name>A0A0S6UDB9_NEOTH</name>
<evidence type="ECO:0000256" key="11">
    <source>
        <dbReference type="ARBA" id="ARBA00034617"/>
    </source>
</evidence>
<evidence type="ECO:0000256" key="12">
    <source>
        <dbReference type="ARBA" id="ARBA00048988"/>
    </source>
</evidence>
<keyword evidence="6 13" id="KW-0269">Exonuclease</keyword>
<dbReference type="Pfam" id="PF00580">
    <property type="entry name" value="UvrD-helicase"/>
    <property type="match status" value="1"/>
</dbReference>
<evidence type="ECO:0000256" key="8">
    <source>
        <dbReference type="ARBA" id="ARBA00023125"/>
    </source>
</evidence>
<organism evidence="18">
    <name type="scientific">Moorella thermoacetica Y72</name>
    <dbReference type="NCBI Taxonomy" id="1325331"/>
    <lineage>
        <taxon>Bacteria</taxon>
        <taxon>Bacillati</taxon>
        <taxon>Bacillota</taxon>
        <taxon>Clostridia</taxon>
        <taxon>Neomoorellales</taxon>
        <taxon>Neomoorellaceae</taxon>
        <taxon>Neomoorella</taxon>
    </lineage>
</organism>
<dbReference type="GO" id="GO:0043138">
    <property type="term" value="F:3'-5' DNA helicase activity"/>
    <property type="evidence" value="ECO:0007669"/>
    <property type="project" value="UniProtKB-UniRule"/>
</dbReference>
<dbReference type="Proteomes" id="UP000063718">
    <property type="component" value="Unassembled WGS sequence"/>
</dbReference>
<comment type="function">
    <text evidence="13">The heterodimer acts as both an ATP-dependent DNA helicase and an ATP-dependent, dual-direction single-stranded exonuclease. Recognizes the chi site generating a DNA molecule suitable for the initiation of homologous recombination. The AddA nuclease domain is required for chi fragment generation; this subunit has the helicase and 3' -&gt; 5' nuclease activities.</text>
</comment>
<feature type="binding site" evidence="14">
    <location>
        <begin position="28"/>
        <end position="35"/>
    </location>
    <ligand>
        <name>ATP</name>
        <dbReference type="ChEBI" id="CHEBI:30616"/>
    </ligand>
</feature>
<dbReference type="Pfam" id="PF12705">
    <property type="entry name" value="PDDEXK_1"/>
    <property type="match status" value="1"/>
</dbReference>
<sequence>MTATGKREWTPDQLAAIRARRANILVAAAAGAGKTAVLVERIIQRLTDPEDPVSLENLLVVTFTEAAAAEMRQRIGAALEAAVAREPENEALRRQLLLLNRAHISTIHSFCLWVLRTYFYRLDLDPGFRVMDPAEADLLQLEVMDRVLEEAFAAEPDGGPVTDLADSLGGRGDANLVDLVLRVWEFSRSLPWPEAWLEQVTASYKVTPETPLESLPWYGELRQMITLELQEAAWYLEQARQAAAAPGGPAVYLENLENEKEQVTRLLEEVGDLPWEELNAKLAAVHFGRLKAARGEDVDPVLKERAGKLRNQARDLLYALKEDLCRDEAAVRAELERSGELVATLVGLVRRFDTALREAKGRRNLIDFSDLEHLCLRVLLDEGAGPGRLQPSDVALELRQRFAEVLVDEYQDINTVQDAILTLVSRQDVAENNLFMVGDVKQSIYRFRLANPDLFLAKYRQYPEGEGGPNRRILLKANFRSRQGVVDGVNFIFRQVFSPLVGELEYDAAAALVGRAGYPENPAAATPAVEVYLQEGKVAADTGAGEPGAGGRTDLPEAVGAGKGGKISGGAGYGETLSGYGAASPGGETGAPDLEDLTALEREALLVARRIRRMVRGTPERPGPEFQVWDQEKKEYRDLTYRDIVILLRATRDRAPVFLEALKQYGIPAYADLGSGYFAATEIETILSLLRVIDNPHQDIPLAAVLRSPIVGLSAGDLARIRLAAPGEDFFTAVVKAAGAPLPPFTAGESAAPSSTATGSGGALDNPPGQDPVCIAPYIEETQEPWRDDHPGPGAAAGKAVPGKDRDLASLLREFLARLERWRTLARRQPLGDVIWQLYRETGYLEFVGGLPGGAQRQANLRALLDRARQFEGFARHGLFRFLRFIERLQQNEGDLGTARALGENEDVVRVMSIHRAKGLEFPVVIVAGLGKGFNLRDLSGDFLLHGRLGLVPLYLDAAAGIKYPTLPYLATGHRLRLEALSEELRILYVALTRAREKLILAGTVRDLPRQAENWCASLFLPGEQLPPVLTSRAGNPLDWLLPALARHPDAAVIRDLAGVGGGHLLPDPSSWQVEVVRGGELPDRGSEEPGVQVRVTAGYQGTESAGQPENPGLLCSGWPGGSRALAGAVSPVQETAGKTVAPPGSNIAETGVEPGVSPPAGAVSLQDETGPTWLQQEVARRLAWTYPRQPLTALPVKLTVTDLKRRFDVFNEGETPLRPGENTFTRRPAFLQSHQGLTAAERGTATHLVLQHVDLSRPVTGESLAGLLQEMVEREILTPEQAAAVDTRAIVTFFAAPLGKRLLARWDQVKRELPFSLAVPAVELYPGLPAEAAAGEIILVQGIIDCLVEEEDGFLLLDFKTGRIPPDPLAAYREQVRLYTRAVETIFNRSVKEAHLYFLDGGVDFKVTS</sequence>
<dbReference type="GO" id="GO:0003690">
    <property type="term" value="F:double-stranded DNA binding"/>
    <property type="evidence" value="ECO:0007669"/>
    <property type="project" value="UniProtKB-UniRule"/>
</dbReference>
<dbReference type="InterPro" id="IPR014017">
    <property type="entry name" value="DNA_helicase_UvrD-like_C"/>
</dbReference>
<dbReference type="GO" id="GO:0033202">
    <property type="term" value="C:DNA helicase complex"/>
    <property type="evidence" value="ECO:0007669"/>
    <property type="project" value="TreeGrafter"/>
</dbReference>
<dbReference type="GO" id="GO:0005524">
    <property type="term" value="F:ATP binding"/>
    <property type="evidence" value="ECO:0007669"/>
    <property type="project" value="UniProtKB-UniRule"/>
</dbReference>
<feature type="region of interest" description="Disordered" evidence="15">
    <location>
        <begin position="1129"/>
        <end position="1167"/>
    </location>
</feature>
<dbReference type="PROSITE" id="PS51198">
    <property type="entry name" value="UVRD_HELICASE_ATP_BIND"/>
    <property type="match status" value="1"/>
</dbReference>
<dbReference type="GO" id="GO:0016887">
    <property type="term" value="F:ATP hydrolysis activity"/>
    <property type="evidence" value="ECO:0007669"/>
    <property type="project" value="RHEA"/>
</dbReference>
<feature type="region of interest" description="Disordered" evidence="15">
    <location>
        <begin position="542"/>
        <end position="561"/>
    </location>
</feature>
<dbReference type="PANTHER" id="PTHR11070:SF48">
    <property type="entry name" value="ATP-DEPENDENT HELICASE_NUCLEASE SUBUNIT A"/>
    <property type="match status" value="1"/>
</dbReference>
<comment type="catalytic activity">
    <reaction evidence="11 13">
        <text>Couples ATP hydrolysis with the unwinding of duplex DNA by translocating in the 3'-5' direction.</text>
        <dbReference type="EC" id="5.6.2.4"/>
    </reaction>
</comment>
<dbReference type="EMBL" id="DF238840">
    <property type="protein sequence ID" value="GAF26173.1"/>
    <property type="molecule type" value="Genomic_DNA"/>
</dbReference>
<keyword evidence="8 13" id="KW-0238">DNA-binding</keyword>
<dbReference type="GO" id="GO:0005829">
    <property type="term" value="C:cytosol"/>
    <property type="evidence" value="ECO:0007669"/>
    <property type="project" value="TreeGrafter"/>
</dbReference>
<comment type="subunit">
    <text evidence="13">Heterodimer of AddA and AddB/RexB.</text>
</comment>